<organism evidence="1 2">
    <name type="scientific">Halobacillus andaensis</name>
    <dbReference type="NCBI Taxonomy" id="1176239"/>
    <lineage>
        <taxon>Bacteria</taxon>
        <taxon>Bacillati</taxon>
        <taxon>Bacillota</taxon>
        <taxon>Bacilli</taxon>
        <taxon>Bacillales</taxon>
        <taxon>Bacillaceae</taxon>
        <taxon>Halobacillus</taxon>
    </lineage>
</organism>
<protein>
    <submittedName>
        <fullName evidence="1">Disulfide oxidoreductase YuzD</fullName>
    </submittedName>
</protein>
<reference evidence="1" key="1">
    <citation type="journal article" date="2014" name="Int. J. Syst. Evol. Microbiol.">
        <title>Complete genome sequence of Corynebacterium casei LMG S-19264T (=DSM 44701T), isolated from a smear-ripened cheese.</title>
        <authorList>
            <consortium name="US DOE Joint Genome Institute (JGI-PGF)"/>
            <person name="Walter F."/>
            <person name="Albersmeier A."/>
            <person name="Kalinowski J."/>
            <person name="Ruckert C."/>
        </authorList>
    </citation>
    <scope>NUCLEOTIDE SEQUENCE</scope>
    <source>
        <strain evidence="1">CGMCC 1.12153</strain>
    </source>
</reference>
<dbReference type="InterPro" id="IPR036249">
    <property type="entry name" value="Thioredoxin-like_sf"/>
</dbReference>
<evidence type="ECO:0000313" key="2">
    <source>
        <dbReference type="Proteomes" id="UP000660110"/>
    </source>
</evidence>
<keyword evidence="2" id="KW-1185">Reference proteome</keyword>
<sequence length="107" mass="12275">MSGDVRIIVYGANERCASCVNAPGSKETYEWLQAAIGRKYHTDHLFYRYVDLYEDEHTADDQKYIEKIKDDELFYPLVVINDEVAGEGNPKLKEVYAVLEKNGVEPL</sequence>
<dbReference type="Gene3D" id="3.40.30.30">
    <property type="entry name" value="Hypothetical protein sa0798"/>
    <property type="match status" value="1"/>
</dbReference>
<accession>A0A917BBI8</accession>
<dbReference type="InterPro" id="IPR009190">
    <property type="entry name" value="DUF1462"/>
</dbReference>
<dbReference type="AlphaFoldDB" id="A0A917BBI8"/>
<dbReference type="InterPro" id="IPR038218">
    <property type="entry name" value="YuzD-like_sp"/>
</dbReference>
<reference evidence="1" key="2">
    <citation type="submission" date="2020-09" db="EMBL/GenBank/DDBJ databases">
        <authorList>
            <person name="Sun Q."/>
            <person name="Zhou Y."/>
        </authorList>
    </citation>
    <scope>NUCLEOTIDE SEQUENCE</scope>
    <source>
        <strain evidence="1">CGMCC 1.12153</strain>
    </source>
</reference>
<evidence type="ECO:0000313" key="1">
    <source>
        <dbReference type="EMBL" id="GGF32642.1"/>
    </source>
</evidence>
<name>A0A917BBI8_HALAA</name>
<dbReference type="PIRSF" id="PIRSF010603">
    <property type="entry name" value="UCP010603"/>
    <property type="match status" value="1"/>
</dbReference>
<dbReference type="Proteomes" id="UP000660110">
    <property type="component" value="Unassembled WGS sequence"/>
</dbReference>
<comment type="caution">
    <text evidence="1">The sequence shown here is derived from an EMBL/GenBank/DDBJ whole genome shotgun (WGS) entry which is preliminary data.</text>
</comment>
<dbReference type="EMBL" id="BMEL01000004">
    <property type="protein sequence ID" value="GGF32642.1"/>
    <property type="molecule type" value="Genomic_DNA"/>
</dbReference>
<proteinExistence type="predicted"/>
<gene>
    <name evidence="1" type="primary">yuzD</name>
    <name evidence="1" type="ORF">GCM10010954_34790</name>
</gene>
<dbReference type="Pfam" id="PF07315">
    <property type="entry name" value="DUF1462"/>
    <property type="match status" value="1"/>
</dbReference>
<dbReference type="SUPFAM" id="SSF52833">
    <property type="entry name" value="Thioredoxin-like"/>
    <property type="match status" value="1"/>
</dbReference>
<dbReference type="RefSeq" id="WP_188378775.1">
    <property type="nucleotide sequence ID" value="NZ_BMEL01000004.1"/>
</dbReference>